<evidence type="ECO:0000256" key="3">
    <source>
        <dbReference type="ARBA" id="ARBA00022723"/>
    </source>
</evidence>
<keyword evidence="3" id="KW-0479">Metal-binding</keyword>
<dbReference type="Pfam" id="PF04444">
    <property type="entry name" value="Dioxygenase_N"/>
    <property type="match status" value="1"/>
</dbReference>
<dbReference type="AlphaFoldDB" id="A0A2G5HUE7"/>
<feature type="domain" description="Intradiol ring-cleavage dioxygenases" evidence="8">
    <location>
        <begin position="138"/>
        <end position="319"/>
    </location>
</feature>
<dbReference type="Proteomes" id="UP001302367">
    <property type="component" value="Chromosome 8"/>
</dbReference>
<evidence type="ECO:0000256" key="5">
    <source>
        <dbReference type="ARBA" id="ARBA00023002"/>
    </source>
</evidence>
<keyword evidence="4 10" id="KW-0223">Dioxygenase</keyword>
<comment type="similarity">
    <text evidence="2">Belongs to the intradiol ring-cleavage dioxygenase family.</text>
</comment>
<evidence type="ECO:0000259" key="8">
    <source>
        <dbReference type="Pfam" id="PF00775"/>
    </source>
</evidence>
<dbReference type="Gene3D" id="2.60.130.10">
    <property type="entry name" value="Aromatic compound dioxygenase"/>
    <property type="match status" value="1"/>
</dbReference>
<accession>A0A2G5HUE7</accession>
<evidence type="ECO:0000256" key="4">
    <source>
        <dbReference type="ARBA" id="ARBA00022964"/>
    </source>
</evidence>
<protein>
    <submittedName>
        <fullName evidence="10">Hydroxyquinol 1,2-dioxygenase</fullName>
    </submittedName>
</protein>
<feature type="region of interest" description="Disordered" evidence="7">
    <location>
        <begin position="1"/>
        <end position="39"/>
    </location>
</feature>
<dbReference type="SUPFAM" id="SSF49482">
    <property type="entry name" value="Aromatic compound dioxygenase"/>
    <property type="match status" value="1"/>
</dbReference>
<sequence>MSDNPDFNATRNAAQNGDKKAPASSRLRPIPKEIPPMKDLTTDNITENVVALNNLCSDPRTRFIFERLVHHLHDFARETQLTSEEWMKGIQFLTAVGQISDDLRAEMILLSDTLGLSLLIDAIDHPRIGTATEGTVLGPFHTADAPVTSNGYTLHSDPDAERLFVLCTVKNTKGEPIPDVKCDVWEGDAYGFYDVQNPNRDHPDGRAVLRSDEKGIFYFVAVVPVPYPIPNDGPVGKMLDLLNRHPNRPGHVHFMLEAPGYDKLVTALYPRGDPYETSDPVFGVKDSLIVDLGIVDKQIAEQYDVKEGTRLLKYDFVLASDAEADALRKQKREEAAKKLGLDLERLSLG</sequence>
<reference evidence="11 13" key="2">
    <citation type="submission" date="2023-09" db="EMBL/GenBank/DDBJ databases">
        <title>Complete-Gapless Cercospora beticola genome.</title>
        <authorList>
            <person name="Wyatt N.A."/>
            <person name="Spanner R.E."/>
            <person name="Bolton M.D."/>
        </authorList>
    </citation>
    <scope>NUCLEOTIDE SEQUENCE [LARGE SCALE GENOMIC DNA]</scope>
    <source>
        <strain evidence="11">Cb09-40</strain>
    </source>
</reference>
<dbReference type="GO" id="GO:0018576">
    <property type="term" value="F:catechol 1,2-dioxygenase activity"/>
    <property type="evidence" value="ECO:0007669"/>
    <property type="project" value="InterPro"/>
</dbReference>
<dbReference type="Pfam" id="PF00775">
    <property type="entry name" value="Dioxygenase_C"/>
    <property type="match status" value="1"/>
</dbReference>
<dbReference type="Proteomes" id="UP000230605">
    <property type="component" value="Chromosome 8"/>
</dbReference>
<dbReference type="EMBL" id="CP134191">
    <property type="protein sequence ID" value="WPB07248.1"/>
    <property type="molecule type" value="Genomic_DNA"/>
</dbReference>
<reference evidence="10 12" key="1">
    <citation type="submission" date="2015-10" db="EMBL/GenBank/DDBJ databases">
        <title>The cercosporin biosynthetic gene cluster was horizontally transferred to several fungal lineages and shown to be expanded in Cercospora beticola based on microsynteny with recipient genomes.</title>
        <authorList>
            <person name="De Jonge R."/>
            <person name="Ebert M.K."/>
            <person name="Suttle J.C."/>
            <person name="Jurick Ii W.M."/>
            <person name="Secor G.A."/>
            <person name="Thomma B.P."/>
            <person name="Van De Peer Y."/>
            <person name="Bolton M.D."/>
        </authorList>
    </citation>
    <scope>NUCLEOTIDE SEQUENCE [LARGE SCALE GENOMIC DNA]</scope>
    <source>
        <strain evidence="10 12">09-40</strain>
    </source>
</reference>
<dbReference type="InterPro" id="IPR039390">
    <property type="entry name" value="1_2-HQD/HQD"/>
</dbReference>
<dbReference type="InterPro" id="IPR015889">
    <property type="entry name" value="Intradiol_dOase_core"/>
</dbReference>
<evidence type="ECO:0000313" key="11">
    <source>
        <dbReference type="EMBL" id="WPB07248.1"/>
    </source>
</evidence>
<dbReference type="CDD" id="cd03461">
    <property type="entry name" value="1_2-HQD"/>
    <property type="match status" value="1"/>
</dbReference>
<dbReference type="InterPro" id="IPR000627">
    <property type="entry name" value="Intradiol_dOase_C"/>
</dbReference>
<evidence type="ECO:0000313" key="12">
    <source>
        <dbReference type="Proteomes" id="UP000230605"/>
    </source>
</evidence>
<dbReference type="PANTHER" id="PTHR33711">
    <property type="entry name" value="DIOXYGENASE, PUTATIVE (AFU_ORTHOLOGUE AFUA_2G02910)-RELATED"/>
    <property type="match status" value="1"/>
</dbReference>
<feature type="domain" description="Catechol dioxygenase N-terminal" evidence="9">
    <location>
        <begin position="58"/>
        <end position="127"/>
    </location>
</feature>
<gene>
    <name evidence="10" type="ORF">CB0940_10528</name>
    <name evidence="11" type="ORF">RHO25_011909</name>
</gene>
<name>A0A2G5HUE7_CERBT</name>
<organism evidence="10 12">
    <name type="scientific">Cercospora beticola</name>
    <name type="common">Sugarbeet leaf spot fungus</name>
    <dbReference type="NCBI Taxonomy" id="122368"/>
    <lineage>
        <taxon>Eukaryota</taxon>
        <taxon>Fungi</taxon>
        <taxon>Dikarya</taxon>
        <taxon>Ascomycota</taxon>
        <taxon>Pezizomycotina</taxon>
        <taxon>Dothideomycetes</taxon>
        <taxon>Dothideomycetidae</taxon>
        <taxon>Mycosphaerellales</taxon>
        <taxon>Mycosphaerellaceae</taxon>
        <taxon>Cercospora</taxon>
    </lineage>
</organism>
<dbReference type="GO" id="GO:0008199">
    <property type="term" value="F:ferric iron binding"/>
    <property type="evidence" value="ECO:0007669"/>
    <property type="project" value="InterPro"/>
</dbReference>
<proteinExistence type="inferred from homology"/>
<dbReference type="PANTHER" id="PTHR33711:SF7">
    <property type="entry name" value="INTRADIOL RING-CLEAVAGE DIOXYGENASES DOMAIN-CONTAINING PROTEIN-RELATED"/>
    <property type="match status" value="1"/>
</dbReference>
<evidence type="ECO:0000256" key="7">
    <source>
        <dbReference type="SAM" id="MobiDB-lite"/>
    </source>
</evidence>
<evidence type="ECO:0000256" key="6">
    <source>
        <dbReference type="ARBA" id="ARBA00023004"/>
    </source>
</evidence>
<evidence type="ECO:0000259" key="9">
    <source>
        <dbReference type="Pfam" id="PF04444"/>
    </source>
</evidence>
<dbReference type="InterPro" id="IPR007535">
    <property type="entry name" value="Catechol_dOase_N"/>
</dbReference>
<comment type="cofactor">
    <cofactor evidence="1">
        <name>Fe(3+)</name>
        <dbReference type="ChEBI" id="CHEBI:29034"/>
    </cofactor>
</comment>
<keyword evidence="6" id="KW-0408">Iron</keyword>
<evidence type="ECO:0000256" key="1">
    <source>
        <dbReference type="ARBA" id="ARBA00001965"/>
    </source>
</evidence>
<keyword evidence="5" id="KW-0560">Oxidoreductase</keyword>
<dbReference type="OrthoDB" id="5238185at2759"/>
<evidence type="ECO:0000313" key="13">
    <source>
        <dbReference type="Proteomes" id="UP001302367"/>
    </source>
</evidence>
<keyword evidence="13" id="KW-1185">Reference proteome</keyword>
<dbReference type="InterPro" id="IPR050770">
    <property type="entry name" value="Intradiol_RC_Dioxygenase"/>
</dbReference>
<feature type="compositionally biased region" description="Polar residues" evidence="7">
    <location>
        <begin position="1"/>
        <end position="15"/>
    </location>
</feature>
<dbReference type="EMBL" id="LKMD01000103">
    <property type="protein sequence ID" value="PIA96160.1"/>
    <property type="molecule type" value="Genomic_DNA"/>
</dbReference>
<evidence type="ECO:0000313" key="10">
    <source>
        <dbReference type="EMBL" id="PIA96160.1"/>
    </source>
</evidence>
<dbReference type="GO" id="GO:0009712">
    <property type="term" value="P:catechol-containing compound metabolic process"/>
    <property type="evidence" value="ECO:0007669"/>
    <property type="project" value="InterPro"/>
</dbReference>
<evidence type="ECO:0000256" key="2">
    <source>
        <dbReference type="ARBA" id="ARBA00007825"/>
    </source>
</evidence>